<feature type="region of interest" description="Disordered" evidence="1">
    <location>
        <begin position="53"/>
        <end position="72"/>
    </location>
</feature>
<evidence type="ECO:0000313" key="4">
    <source>
        <dbReference type="Proteomes" id="UP000439522"/>
    </source>
</evidence>
<evidence type="ECO:0000256" key="2">
    <source>
        <dbReference type="SAM" id="SignalP"/>
    </source>
</evidence>
<accession>A0A6I4TB27</accession>
<name>A0A6I4TB27_9SPHN</name>
<organism evidence="3 4">
    <name type="scientific">Tsuneonella aeria</name>
    <dbReference type="NCBI Taxonomy" id="1837929"/>
    <lineage>
        <taxon>Bacteria</taxon>
        <taxon>Pseudomonadati</taxon>
        <taxon>Pseudomonadota</taxon>
        <taxon>Alphaproteobacteria</taxon>
        <taxon>Sphingomonadales</taxon>
        <taxon>Erythrobacteraceae</taxon>
        <taxon>Tsuneonella</taxon>
    </lineage>
</organism>
<evidence type="ECO:0000313" key="3">
    <source>
        <dbReference type="EMBL" id="MXO74432.1"/>
    </source>
</evidence>
<evidence type="ECO:0000256" key="1">
    <source>
        <dbReference type="SAM" id="MobiDB-lite"/>
    </source>
</evidence>
<protein>
    <submittedName>
        <fullName evidence="3">Uncharacterized protein</fullName>
    </submittedName>
</protein>
<reference evidence="3 4" key="1">
    <citation type="submission" date="2019-12" db="EMBL/GenBank/DDBJ databases">
        <title>Genomic-based taxomic classification of the family Erythrobacteraceae.</title>
        <authorList>
            <person name="Xu L."/>
        </authorList>
    </citation>
    <scope>NUCLEOTIDE SEQUENCE [LARGE SCALE GENOMIC DNA]</scope>
    <source>
        <strain evidence="3 4">100921-2</strain>
    </source>
</reference>
<dbReference type="EMBL" id="WTZA01000001">
    <property type="protein sequence ID" value="MXO74432.1"/>
    <property type="molecule type" value="Genomic_DNA"/>
</dbReference>
<keyword evidence="2" id="KW-0732">Signal</keyword>
<feature type="compositionally biased region" description="Basic and acidic residues" evidence="1">
    <location>
        <begin position="60"/>
        <end position="72"/>
    </location>
</feature>
<feature type="chain" id="PRO_5026031953" evidence="2">
    <location>
        <begin position="23"/>
        <end position="104"/>
    </location>
</feature>
<dbReference type="Proteomes" id="UP000439522">
    <property type="component" value="Unassembled WGS sequence"/>
</dbReference>
<dbReference type="AlphaFoldDB" id="A0A6I4TB27"/>
<keyword evidence="4" id="KW-1185">Reference proteome</keyword>
<comment type="caution">
    <text evidence="3">The sequence shown here is derived from an EMBL/GenBank/DDBJ whole genome shotgun (WGS) entry which is preliminary data.</text>
</comment>
<sequence>MMRLHRSVPGIIALAITAPAQAGTTSGTIAVSLTVEPTCHVTARPMPFVWRAGFPSHAQTGDRTRRISRHPDRDRHVLIEKATRPCCATRRQLPYPPAMDGYVK</sequence>
<gene>
    <name evidence="3" type="ORF">GRI40_04235</name>
</gene>
<feature type="signal peptide" evidence="2">
    <location>
        <begin position="1"/>
        <end position="22"/>
    </location>
</feature>
<dbReference type="RefSeq" id="WP_160610191.1">
    <property type="nucleotide sequence ID" value="NZ_WTZA01000001.1"/>
</dbReference>
<proteinExistence type="predicted"/>